<dbReference type="AlphaFoldDB" id="A0A2R6S6R2"/>
<name>A0A2R6S6R2_9APHY</name>
<dbReference type="EMBL" id="MLYV02000012">
    <property type="protein sequence ID" value="PSS37981.1"/>
    <property type="molecule type" value="Genomic_DNA"/>
</dbReference>
<comment type="caution">
    <text evidence="2">The sequence shown here is derived from an EMBL/GenBank/DDBJ whole genome shotgun (WGS) entry which is preliminary data.</text>
</comment>
<dbReference type="Proteomes" id="UP000186601">
    <property type="component" value="Unassembled WGS sequence"/>
</dbReference>
<evidence type="ECO:0000313" key="2">
    <source>
        <dbReference type="EMBL" id="PSS37981.1"/>
    </source>
</evidence>
<organism evidence="2 3">
    <name type="scientific">Hermanssonia centrifuga</name>
    <dbReference type="NCBI Taxonomy" id="98765"/>
    <lineage>
        <taxon>Eukaryota</taxon>
        <taxon>Fungi</taxon>
        <taxon>Dikarya</taxon>
        <taxon>Basidiomycota</taxon>
        <taxon>Agaricomycotina</taxon>
        <taxon>Agaricomycetes</taxon>
        <taxon>Polyporales</taxon>
        <taxon>Meruliaceae</taxon>
        <taxon>Hermanssonia</taxon>
    </lineage>
</organism>
<evidence type="ECO:0000313" key="3">
    <source>
        <dbReference type="Proteomes" id="UP000186601"/>
    </source>
</evidence>
<dbReference type="OrthoDB" id="1724197at2759"/>
<accession>A0A2R6S6R2</accession>
<proteinExistence type="predicted"/>
<reference evidence="2 3" key="1">
    <citation type="submission" date="2018-02" db="EMBL/GenBank/DDBJ databases">
        <title>Genome sequence of the basidiomycete white-rot fungus Phlebia centrifuga.</title>
        <authorList>
            <person name="Granchi Z."/>
            <person name="Peng M."/>
            <person name="de Vries R.P."/>
            <person name="Hilden K."/>
            <person name="Makela M.R."/>
            <person name="Grigoriev I."/>
            <person name="Riley R."/>
        </authorList>
    </citation>
    <scope>NUCLEOTIDE SEQUENCE [LARGE SCALE GENOMIC DNA]</scope>
    <source>
        <strain evidence="2 3">FBCC195</strain>
    </source>
</reference>
<feature type="compositionally biased region" description="Basic and acidic residues" evidence="1">
    <location>
        <begin position="22"/>
        <end position="31"/>
    </location>
</feature>
<sequence>MADTSELTVPELKPPLQNTSAPRDKEPEGDLEKLRKWQEDRVTRKLRGEYESAVLHLSEVVNSNIDTHLRLASVRVEGAAHTRKSFLASLVHPYVHAEPLVLNNSTLGSVLQTSREIGHLLNETDIFASVVAKLEPSRDVFARPGDIDLVFQTKEKSRMYLKTTGEIGNNEGGASVTGRVRNVFGGAEVLEASISLGSKTLMAFNASLSAPLTGNLKTRGELSVFGLERDNTSYCSAMEGVRGLKAVVRVSLD</sequence>
<protein>
    <submittedName>
        <fullName evidence="2">Uncharacterized protein</fullName>
    </submittedName>
</protein>
<feature type="region of interest" description="Disordered" evidence="1">
    <location>
        <begin position="1"/>
        <end position="31"/>
    </location>
</feature>
<evidence type="ECO:0000256" key="1">
    <source>
        <dbReference type="SAM" id="MobiDB-lite"/>
    </source>
</evidence>
<dbReference type="STRING" id="98765.A0A2R6S6R2"/>
<gene>
    <name evidence="2" type="ORF">PHLCEN_2v164</name>
</gene>
<keyword evidence="3" id="KW-1185">Reference proteome</keyword>